<dbReference type="Proteomes" id="UP000499080">
    <property type="component" value="Unassembled WGS sequence"/>
</dbReference>
<comment type="caution">
    <text evidence="2">The sequence shown here is derived from an EMBL/GenBank/DDBJ whole genome shotgun (WGS) entry which is preliminary data.</text>
</comment>
<sequence>MRSCLTQYASSRFPENTEMIVRQVNGLIADDWTHLLSEVYWYGLVVIEATLLRSQYSYYYLRLSSHSDGSVWGGLVARFRPRDRRVAGPKPDSTEDPPCMGPVAR</sequence>
<protein>
    <submittedName>
        <fullName evidence="2">Uncharacterized protein</fullName>
    </submittedName>
</protein>
<accession>A0A4Y2SPZ8</accession>
<keyword evidence="3" id="KW-1185">Reference proteome</keyword>
<feature type="region of interest" description="Disordered" evidence="1">
    <location>
        <begin position="83"/>
        <end position="105"/>
    </location>
</feature>
<dbReference type="EMBL" id="BGPR01022839">
    <property type="protein sequence ID" value="GBN89546.1"/>
    <property type="molecule type" value="Genomic_DNA"/>
</dbReference>
<organism evidence="2 3">
    <name type="scientific">Araneus ventricosus</name>
    <name type="common">Orbweaver spider</name>
    <name type="synonym">Epeira ventricosa</name>
    <dbReference type="NCBI Taxonomy" id="182803"/>
    <lineage>
        <taxon>Eukaryota</taxon>
        <taxon>Metazoa</taxon>
        <taxon>Ecdysozoa</taxon>
        <taxon>Arthropoda</taxon>
        <taxon>Chelicerata</taxon>
        <taxon>Arachnida</taxon>
        <taxon>Araneae</taxon>
        <taxon>Araneomorphae</taxon>
        <taxon>Entelegynae</taxon>
        <taxon>Araneoidea</taxon>
        <taxon>Araneidae</taxon>
        <taxon>Araneus</taxon>
    </lineage>
</organism>
<name>A0A4Y2SPZ8_ARAVE</name>
<reference evidence="2 3" key="1">
    <citation type="journal article" date="2019" name="Sci. Rep.">
        <title>Orb-weaving spider Araneus ventricosus genome elucidates the spidroin gene catalogue.</title>
        <authorList>
            <person name="Kono N."/>
            <person name="Nakamura H."/>
            <person name="Ohtoshi R."/>
            <person name="Moran D.A.P."/>
            <person name="Shinohara A."/>
            <person name="Yoshida Y."/>
            <person name="Fujiwara M."/>
            <person name="Mori M."/>
            <person name="Tomita M."/>
            <person name="Arakawa K."/>
        </authorList>
    </citation>
    <scope>NUCLEOTIDE SEQUENCE [LARGE SCALE GENOMIC DNA]</scope>
</reference>
<proteinExistence type="predicted"/>
<evidence type="ECO:0000256" key="1">
    <source>
        <dbReference type="SAM" id="MobiDB-lite"/>
    </source>
</evidence>
<dbReference type="AlphaFoldDB" id="A0A4Y2SPZ8"/>
<evidence type="ECO:0000313" key="2">
    <source>
        <dbReference type="EMBL" id="GBN89546.1"/>
    </source>
</evidence>
<evidence type="ECO:0000313" key="3">
    <source>
        <dbReference type="Proteomes" id="UP000499080"/>
    </source>
</evidence>
<gene>
    <name evidence="2" type="ORF">AVEN_146014_1</name>
</gene>